<dbReference type="InterPro" id="IPR050327">
    <property type="entry name" value="Proton-linked_MCT"/>
</dbReference>
<keyword evidence="5" id="KW-1185">Reference proteome</keyword>
<feature type="transmembrane region" description="Helical" evidence="3">
    <location>
        <begin position="273"/>
        <end position="292"/>
    </location>
</feature>
<dbReference type="InterPro" id="IPR020846">
    <property type="entry name" value="MFS_dom"/>
</dbReference>
<dbReference type="PANTHER" id="PTHR11360">
    <property type="entry name" value="MONOCARBOXYLATE TRANSPORTER"/>
    <property type="match status" value="1"/>
</dbReference>
<dbReference type="InterPro" id="IPR036259">
    <property type="entry name" value="MFS_trans_sf"/>
</dbReference>
<dbReference type="InterPro" id="IPR011701">
    <property type="entry name" value="MFS"/>
</dbReference>
<dbReference type="SUPFAM" id="SSF103473">
    <property type="entry name" value="MFS general substrate transporter"/>
    <property type="match status" value="1"/>
</dbReference>
<feature type="transmembrane region" description="Helical" evidence="3">
    <location>
        <begin position="312"/>
        <end position="331"/>
    </location>
</feature>
<comment type="subcellular location">
    <subcellularLocation>
        <location evidence="1">Membrane</location>
        <topology evidence="1">Multi-pass membrane protein</topology>
    </subcellularLocation>
</comment>
<evidence type="ECO:0000313" key="5">
    <source>
        <dbReference type="Proteomes" id="UP000504637"/>
    </source>
</evidence>
<feature type="transmembrane region" description="Helical" evidence="3">
    <location>
        <begin position="243"/>
        <end position="267"/>
    </location>
</feature>
<reference evidence="6" key="1">
    <citation type="submission" date="2020-01" db="EMBL/GenBank/DDBJ databases">
        <authorList>
            <consortium name="DOE Joint Genome Institute"/>
            <person name="Haridas S."/>
            <person name="Albert R."/>
            <person name="Binder M."/>
            <person name="Bloem J."/>
            <person name="Labutti K."/>
            <person name="Salamov A."/>
            <person name="Andreopoulos B."/>
            <person name="Baker S.E."/>
            <person name="Barry K."/>
            <person name="Bills G."/>
            <person name="Bluhm B.H."/>
            <person name="Cannon C."/>
            <person name="Castanera R."/>
            <person name="Culley D.E."/>
            <person name="Daum C."/>
            <person name="Ezra D."/>
            <person name="Gonzalez J.B."/>
            <person name="Henrissat B."/>
            <person name="Kuo A."/>
            <person name="Liang C."/>
            <person name="Lipzen A."/>
            <person name="Lutzoni F."/>
            <person name="Magnuson J."/>
            <person name="Mondo S."/>
            <person name="Nolan M."/>
            <person name="Ohm R."/>
            <person name="Pangilinan J."/>
            <person name="Park H.-J."/>
            <person name="Ramirez L."/>
            <person name="Alfaro M."/>
            <person name="Sun H."/>
            <person name="Tritt A."/>
            <person name="Yoshinaga Y."/>
            <person name="Zwiers L.-H."/>
            <person name="Turgeon B.G."/>
            <person name="Goodwin S.B."/>
            <person name="Spatafora J.W."/>
            <person name="Crous P.W."/>
            <person name="Grigoriev I.V."/>
        </authorList>
    </citation>
    <scope>NUCLEOTIDE SEQUENCE</scope>
    <source>
        <strain evidence="6">CBS 342.82</strain>
    </source>
</reference>
<dbReference type="OrthoDB" id="6509908at2759"/>
<reference evidence="6" key="3">
    <citation type="submission" date="2025-08" db="UniProtKB">
        <authorList>
            <consortium name="RefSeq"/>
        </authorList>
    </citation>
    <scope>IDENTIFICATION</scope>
    <source>
        <strain evidence="6">CBS 342.82</strain>
    </source>
</reference>
<evidence type="ECO:0000313" key="6">
    <source>
        <dbReference type="RefSeq" id="XP_033463362.1"/>
    </source>
</evidence>
<accession>A0A6J3ME86</accession>
<feature type="transmembrane region" description="Helical" evidence="3">
    <location>
        <begin position="108"/>
        <end position="128"/>
    </location>
</feature>
<evidence type="ECO:0000256" key="2">
    <source>
        <dbReference type="ARBA" id="ARBA00006727"/>
    </source>
</evidence>
<organism evidence="6">
    <name type="scientific">Dissoconium aciculare CBS 342.82</name>
    <dbReference type="NCBI Taxonomy" id="1314786"/>
    <lineage>
        <taxon>Eukaryota</taxon>
        <taxon>Fungi</taxon>
        <taxon>Dikarya</taxon>
        <taxon>Ascomycota</taxon>
        <taxon>Pezizomycotina</taxon>
        <taxon>Dothideomycetes</taxon>
        <taxon>Dothideomycetidae</taxon>
        <taxon>Mycosphaerellales</taxon>
        <taxon>Dissoconiaceae</taxon>
        <taxon>Dissoconium</taxon>
    </lineage>
</organism>
<keyword evidence="3" id="KW-1133">Transmembrane helix</keyword>
<dbReference type="PROSITE" id="PS50850">
    <property type="entry name" value="MFS"/>
    <property type="match status" value="1"/>
</dbReference>
<dbReference type="PANTHER" id="PTHR11360:SF234">
    <property type="entry name" value="MFS-TYPE TRANSPORTER DBAD-RELATED"/>
    <property type="match status" value="1"/>
</dbReference>
<dbReference type="Proteomes" id="UP000504637">
    <property type="component" value="Unplaced"/>
</dbReference>
<feature type="transmembrane region" description="Helical" evidence="3">
    <location>
        <begin position="183"/>
        <end position="206"/>
    </location>
</feature>
<reference evidence="6" key="2">
    <citation type="submission" date="2020-04" db="EMBL/GenBank/DDBJ databases">
        <authorList>
            <consortium name="NCBI Genome Project"/>
        </authorList>
    </citation>
    <scope>NUCLEOTIDE SEQUENCE</scope>
    <source>
        <strain evidence="6">CBS 342.82</strain>
    </source>
</reference>
<keyword evidence="3" id="KW-0812">Transmembrane</keyword>
<evidence type="ECO:0000256" key="3">
    <source>
        <dbReference type="SAM" id="Phobius"/>
    </source>
</evidence>
<feature type="transmembrane region" description="Helical" evidence="3">
    <location>
        <begin position="73"/>
        <end position="96"/>
    </location>
</feature>
<feature type="transmembrane region" description="Helical" evidence="3">
    <location>
        <begin position="51"/>
        <end position="67"/>
    </location>
</feature>
<sequence>MYGVFQAYYATDIAQTSSASDISWIGSVQVFLLCFVGTIVGPVYDAGKCRHLLVVGTILSLLGMFTTSVCQSYWQLFLAQGVATGSGFGCLFLPGVTIVSQYFSTRKAFATGIASLGSGIGGVIYPIMWTRLQPQVGFGWATRIVAFVMLVTLIVPVVVLKPLIQPNSRRTLLDFKSFLDPPFVLFGGGILFGYMGIYVVFFYIQLYAQSRANVDSNLAFYLLAITNAGSIFGRILPNFVADIIGTLNVMSIVAFAAAIMSLSLLAIRNVPGIIVFCVLFGCFTGTFMSLPAPTTASLSAKHMSSLGARMSMAFMTAAIGSLVGSPIAGAILAQNGGENWNGLLIWAGVLMVITTACMLAARTAKLGFKLSAKA</sequence>
<dbReference type="RefSeq" id="XP_033463362.1">
    <property type="nucleotide sequence ID" value="XM_033598909.1"/>
</dbReference>
<feature type="transmembrane region" description="Helical" evidence="3">
    <location>
        <begin position="140"/>
        <end position="163"/>
    </location>
</feature>
<dbReference type="GO" id="GO:0022857">
    <property type="term" value="F:transmembrane transporter activity"/>
    <property type="evidence" value="ECO:0007669"/>
    <property type="project" value="InterPro"/>
</dbReference>
<protein>
    <submittedName>
        <fullName evidence="6">MFS general substrate transporter</fullName>
    </submittedName>
</protein>
<evidence type="ECO:0000256" key="1">
    <source>
        <dbReference type="ARBA" id="ARBA00004141"/>
    </source>
</evidence>
<dbReference type="AlphaFoldDB" id="A0A6J3ME86"/>
<dbReference type="Pfam" id="PF07690">
    <property type="entry name" value="MFS_1"/>
    <property type="match status" value="1"/>
</dbReference>
<comment type="similarity">
    <text evidence="2">Belongs to the major facilitator superfamily. Monocarboxylate porter (TC 2.A.1.13) family.</text>
</comment>
<gene>
    <name evidence="6" type="ORF">K489DRAFT_112757</name>
</gene>
<dbReference type="GO" id="GO:0016020">
    <property type="term" value="C:membrane"/>
    <property type="evidence" value="ECO:0007669"/>
    <property type="project" value="UniProtKB-SubCell"/>
</dbReference>
<feature type="transmembrane region" description="Helical" evidence="3">
    <location>
        <begin position="218"/>
        <end position="236"/>
    </location>
</feature>
<dbReference type="Gene3D" id="1.20.1250.20">
    <property type="entry name" value="MFS general substrate transporter like domains"/>
    <property type="match status" value="2"/>
</dbReference>
<feature type="transmembrane region" description="Helical" evidence="3">
    <location>
        <begin position="343"/>
        <end position="361"/>
    </location>
</feature>
<feature type="transmembrane region" description="Helical" evidence="3">
    <location>
        <begin position="22"/>
        <end position="44"/>
    </location>
</feature>
<evidence type="ECO:0000259" key="4">
    <source>
        <dbReference type="PROSITE" id="PS50850"/>
    </source>
</evidence>
<keyword evidence="3" id="KW-0472">Membrane</keyword>
<dbReference type="GeneID" id="54356708"/>
<proteinExistence type="inferred from homology"/>
<name>A0A6J3ME86_9PEZI</name>
<feature type="domain" description="Major facilitator superfamily (MFS) profile" evidence="4">
    <location>
        <begin position="1"/>
        <end position="365"/>
    </location>
</feature>